<reference evidence="3 4" key="1">
    <citation type="submission" date="2012-06" db="EMBL/GenBank/DDBJ databases">
        <title>Finished chromosome of genome of Oscillatoria acuminata PCC 6304.</title>
        <authorList>
            <consortium name="US DOE Joint Genome Institute"/>
            <person name="Gugger M."/>
            <person name="Coursin T."/>
            <person name="Rippka R."/>
            <person name="Tandeau De Marsac N."/>
            <person name="Huntemann M."/>
            <person name="Wei C.-L."/>
            <person name="Han J."/>
            <person name="Detter J.C."/>
            <person name="Han C."/>
            <person name="Tapia R."/>
            <person name="Davenport K."/>
            <person name="Daligault H."/>
            <person name="Erkkila T."/>
            <person name="Gu W."/>
            <person name="Munk A.C.C."/>
            <person name="Teshima H."/>
            <person name="Xu Y."/>
            <person name="Chain P."/>
            <person name="Chen A."/>
            <person name="Krypides N."/>
            <person name="Mavromatis K."/>
            <person name="Markowitz V."/>
            <person name="Szeto E."/>
            <person name="Ivanova N."/>
            <person name="Mikhailova N."/>
            <person name="Ovchinnikova G."/>
            <person name="Pagani I."/>
            <person name="Pati A."/>
            <person name="Goodwin L."/>
            <person name="Peters L."/>
            <person name="Pitluck S."/>
            <person name="Woyke T."/>
            <person name="Kerfeld C."/>
        </authorList>
    </citation>
    <scope>NUCLEOTIDE SEQUENCE [LARGE SCALE GENOMIC DNA]</scope>
    <source>
        <strain evidence="3 4">PCC 6304</strain>
    </source>
</reference>
<dbReference type="OrthoDB" id="516859at2"/>
<evidence type="ECO:0000313" key="4">
    <source>
        <dbReference type="Proteomes" id="UP000010367"/>
    </source>
</evidence>
<dbReference type="PROSITE" id="PS00194">
    <property type="entry name" value="THIOREDOXIN_1"/>
    <property type="match status" value="1"/>
</dbReference>
<dbReference type="HOGENOM" id="CLU_114024_0_0_3"/>
<dbReference type="Gene3D" id="3.40.30.10">
    <property type="entry name" value="Glutaredoxin"/>
    <property type="match status" value="1"/>
</dbReference>
<dbReference type="InterPro" id="IPR036249">
    <property type="entry name" value="Thioredoxin-like_sf"/>
</dbReference>
<dbReference type="PROSITE" id="PS51352">
    <property type="entry name" value="THIOREDOXIN_2"/>
    <property type="match status" value="1"/>
</dbReference>
<dbReference type="Pfam" id="PF00085">
    <property type="entry name" value="Thioredoxin"/>
    <property type="match status" value="1"/>
</dbReference>
<gene>
    <name evidence="3" type="ORF">Oscil6304_2763</name>
</gene>
<dbReference type="InterPro" id="IPR013766">
    <property type="entry name" value="Thioredoxin_domain"/>
</dbReference>
<name>K9TIK4_9CYAN</name>
<dbReference type="PANTHER" id="PTHR47353:SF1">
    <property type="entry name" value="THIOREDOXIN-LIKE PROTEIN HCF164, CHLOROPLASTIC"/>
    <property type="match status" value="1"/>
</dbReference>
<sequence>MRKSLLWLSLSLGSLMFTVSLVAANPLNSSASTHPAIAQANPCAGKKENVGGPLAPRLQGKPVVVDIYASWCPACQNIAPTLEQLKTQYGDDIHFIVLDVSDRAKTSQSETLATELGLGDFFAANRSQTGMVAIIDPATGNILAQHRNNANLGDYTSVIDSAIAQQ</sequence>
<dbReference type="GO" id="GO:0016671">
    <property type="term" value="F:oxidoreductase activity, acting on a sulfur group of donors, disulfide as acceptor"/>
    <property type="evidence" value="ECO:0007669"/>
    <property type="project" value="TreeGrafter"/>
</dbReference>
<dbReference type="eggNOG" id="COG0526">
    <property type="taxonomic scope" value="Bacteria"/>
</dbReference>
<evidence type="ECO:0000256" key="1">
    <source>
        <dbReference type="SAM" id="SignalP"/>
    </source>
</evidence>
<keyword evidence="4" id="KW-1185">Reference proteome</keyword>
<keyword evidence="1" id="KW-0732">Signal</keyword>
<feature type="domain" description="Thioredoxin" evidence="2">
    <location>
        <begin position="35"/>
        <end position="164"/>
    </location>
</feature>
<dbReference type="RefSeq" id="WP_015149008.1">
    <property type="nucleotide sequence ID" value="NC_019693.1"/>
</dbReference>
<dbReference type="PATRIC" id="fig|56110.3.peg.3290"/>
<dbReference type="KEGG" id="oac:Oscil6304_2763"/>
<dbReference type="PANTHER" id="PTHR47353">
    <property type="entry name" value="THIOREDOXIN-LIKE PROTEIN HCF164, CHLOROPLASTIC"/>
    <property type="match status" value="1"/>
</dbReference>
<feature type="chain" id="PRO_5003935871" evidence="1">
    <location>
        <begin position="24"/>
        <end position="166"/>
    </location>
</feature>
<organism evidence="3 4">
    <name type="scientific">Oscillatoria acuminata PCC 6304</name>
    <dbReference type="NCBI Taxonomy" id="56110"/>
    <lineage>
        <taxon>Bacteria</taxon>
        <taxon>Bacillati</taxon>
        <taxon>Cyanobacteriota</taxon>
        <taxon>Cyanophyceae</taxon>
        <taxon>Oscillatoriophycideae</taxon>
        <taxon>Oscillatoriales</taxon>
        <taxon>Oscillatoriaceae</taxon>
        <taxon>Oscillatoria</taxon>
    </lineage>
</organism>
<dbReference type="AlphaFoldDB" id="K9TIK4"/>
<dbReference type="SUPFAM" id="SSF52833">
    <property type="entry name" value="Thioredoxin-like"/>
    <property type="match status" value="1"/>
</dbReference>
<dbReference type="InterPro" id="IPR017937">
    <property type="entry name" value="Thioredoxin_CS"/>
</dbReference>
<proteinExistence type="predicted"/>
<feature type="signal peptide" evidence="1">
    <location>
        <begin position="1"/>
        <end position="23"/>
    </location>
</feature>
<dbReference type="Proteomes" id="UP000010367">
    <property type="component" value="Chromosome"/>
</dbReference>
<dbReference type="InterPro" id="IPR044241">
    <property type="entry name" value="TxlA/HCF164"/>
</dbReference>
<accession>K9TIK4</accession>
<evidence type="ECO:0000313" key="3">
    <source>
        <dbReference type="EMBL" id="AFY82370.1"/>
    </source>
</evidence>
<evidence type="ECO:0000259" key="2">
    <source>
        <dbReference type="PROSITE" id="PS51352"/>
    </source>
</evidence>
<dbReference type="InParanoid" id="K9TIK4"/>
<dbReference type="EMBL" id="CP003607">
    <property type="protein sequence ID" value="AFY82370.1"/>
    <property type="molecule type" value="Genomic_DNA"/>
</dbReference>
<protein>
    <submittedName>
        <fullName evidence="3">Thioredoxin</fullName>
    </submittedName>
</protein>
<dbReference type="STRING" id="56110.Oscil6304_2763"/>